<keyword evidence="3" id="KW-1185">Reference proteome</keyword>
<accession>A0A1T4JM52</accession>
<sequence length="207" mass="23281">MSLSESQEPKAYKPAMNKARNRLARTEVEDIINQTDISFENNHFIIPGLNQEYYVEYPSGEVSNSQQDIPVAIGMKIVILHFLTRGNNWSPTNKLVSYKELPNGNVYEDAFQREAVQPIIDSFSYNLTQLQKVAQKLGASFINKGDLGFKINALPTVPVTYILWSGDDELTGGANILFDSSVITKLHTEDLAFLGEYITSLLLKFKE</sequence>
<name>A0A1T4JM52_9FIRM</name>
<dbReference type="STRING" id="142842.SAMN02745118_00188"/>
<dbReference type="Proteomes" id="UP000190625">
    <property type="component" value="Unassembled WGS sequence"/>
</dbReference>
<dbReference type="AlphaFoldDB" id="A0A1T4JM52"/>
<proteinExistence type="predicted"/>
<organism evidence="2 3">
    <name type="scientific">Selenihalanaerobacter shriftii</name>
    <dbReference type="NCBI Taxonomy" id="142842"/>
    <lineage>
        <taxon>Bacteria</taxon>
        <taxon>Bacillati</taxon>
        <taxon>Bacillota</taxon>
        <taxon>Clostridia</taxon>
        <taxon>Halanaerobiales</taxon>
        <taxon>Halobacteroidaceae</taxon>
        <taxon>Selenihalanaerobacter</taxon>
    </lineage>
</organism>
<dbReference type="Pfam" id="PF12654">
    <property type="entry name" value="DUF3786"/>
    <property type="match status" value="1"/>
</dbReference>
<feature type="domain" description="DUF3786" evidence="1">
    <location>
        <begin position="28"/>
        <end position="199"/>
    </location>
</feature>
<protein>
    <recommendedName>
        <fullName evidence="1">DUF3786 domain-containing protein</fullName>
    </recommendedName>
</protein>
<reference evidence="3" key="1">
    <citation type="submission" date="2017-02" db="EMBL/GenBank/DDBJ databases">
        <authorList>
            <person name="Varghese N."/>
            <person name="Submissions S."/>
        </authorList>
    </citation>
    <scope>NUCLEOTIDE SEQUENCE [LARGE SCALE GENOMIC DNA]</scope>
    <source>
        <strain evidence="3">ATCC BAA-73</strain>
    </source>
</reference>
<dbReference type="RefSeq" id="WP_078808718.1">
    <property type="nucleotide sequence ID" value="NZ_FUWM01000003.1"/>
</dbReference>
<evidence type="ECO:0000313" key="3">
    <source>
        <dbReference type="Proteomes" id="UP000190625"/>
    </source>
</evidence>
<dbReference type="EMBL" id="FUWM01000003">
    <property type="protein sequence ID" value="SJZ31244.1"/>
    <property type="molecule type" value="Genomic_DNA"/>
</dbReference>
<evidence type="ECO:0000313" key="2">
    <source>
        <dbReference type="EMBL" id="SJZ31244.1"/>
    </source>
</evidence>
<dbReference type="OrthoDB" id="159408at2"/>
<dbReference type="InterPro" id="IPR024264">
    <property type="entry name" value="DUF3786"/>
</dbReference>
<evidence type="ECO:0000259" key="1">
    <source>
        <dbReference type="Pfam" id="PF12654"/>
    </source>
</evidence>
<gene>
    <name evidence="2" type="ORF">SAMN02745118_00188</name>
</gene>